<name>A0A1X7TCK3_AMPQE</name>
<reference evidence="1" key="1">
    <citation type="submission" date="2017-05" db="UniProtKB">
        <authorList>
            <consortium name="EnsemblMetazoa"/>
        </authorList>
    </citation>
    <scope>IDENTIFICATION</scope>
</reference>
<sequence>MNGTVTIFVTVGQLKHLDVSQIFFFYCPKEFGATDYKRGFDDDLVDYVESTLTTPPVICSDDFKEFMTLVAKKVKDYAVATAPAPVTVLWYLHIN</sequence>
<dbReference type="AlphaFoldDB" id="A0A1X7TCK3"/>
<accession>A0A1X7TCK3</accession>
<evidence type="ECO:0000313" key="1">
    <source>
        <dbReference type="EnsemblMetazoa" id="Aqu2.1.12292_001"/>
    </source>
</evidence>
<proteinExistence type="predicted"/>
<organism evidence="1">
    <name type="scientific">Amphimedon queenslandica</name>
    <name type="common">Sponge</name>
    <dbReference type="NCBI Taxonomy" id="400682"/>
    <lineage>
        <taxon>Eukaryota</taxon>
        <taxon>Metazoa</taxon>
        <taxon>Porifera</taxon>
        <taxon>Demospongiae</taxon>
        <taxon>Heteroscleromorpha</taxon>
        <taxon>Haplosclerida</taxon>
        <taxon>Niphatidae</taxon>
        <taxon>Amphimedon</taxon>
    </lineage>
</organism>
<dbReference type="EnsemblMetazoa" id="Aqu2.1.12292_001">
    <property type="protein sequence ID" value="Aqu2.1.12292_001"/>
    <property type="gene ID" value="Aqu2.1.12292"/>
</dbReference>
<protein>
    <submittedName>
        <fullName evidence="1">Uncharacterized protein</fullName>
    </submittedName>
</protein>
<dbReference type="InParanoid" id="A0A1X7TCK3"/>